<evidence type="ECO:0000313" key="3">
    <source>
        <dbReference type="Proteomes" id="UP000037432"/>
    </source>
</evidence>
<feature type="region of interest" description="Disordered" evidence="1">
    <location>
        <begin position="1"/>
        <end position="157"/>
    </location>
</feature>
<protein>
    <submittedName>
        <fullName evidence="2">Uncharacterized protein</fullName>
    </submittedName>
</protein>
<sequence>MLGVLDEPLDSEPLDDGPLGEGSSKSDRDEPGVCVGLAYGESEEDGFPESDPGPGPESGPAPMLGAGMSLPPVSADMPLPMFAPGMLPLLERVEVLESEFDELESEDEESDEEESDDEGESDDEEELELSDPLLESLPMSPPGKSDPDGPSYPSIRLSTASRARLPAFWPRLSRTPSAKVWGLCLRASRPASPPALRVAPTS</sequence>
<evidence type="ECO:0000313" key="2">
    <source>
        <dbReference type="EMBL" id="KMS70666.1"/>
    </source>
</evidence>
<organism evidence="2 3">
    <name type="scientific">Streptomyces viridochromogenes</name>
    <dbReference type="NCBI Taxonomy" id="1938"/>
    <lineage>
        <taxon>Bacteria</taxon>
        <taxon>Bacillati</taxon>
        <taxon>Actinomycetota</taxon>
        <taxon>Actinomycetes</taxon>
        <taxon>Kitasatosporales</taxon>
        <taxon>Streptomycetaceae</taxon>
        <taxon>Streptomyces</taxon>
    </lineage>
</organism>
<dbReference type="Proteomes" id="UP000037432">
    <property type="component" value="Unassembled WGS sequence"/>
</dbReference>
<proteinExistence type="predicted"/>
<dbReference type="AlphaFoldDB" id="A0A0J7Z3Q6"/>
<accession>A0A0J7Z3Q6</accession>
<evidence type="ECO:0000256" key="1">
    <source>
        <dbReference type="SAM" id="MobiDB-lite"/>
    </source>
</evidence>
<feature type="compositionally biased region" description="Acidic residues" evidence="1">
    <location>
        <begin position="96"/>
        <end position="129"/>
    </location>
</feature>
<gene>
    <name evidence="2" type="ORF">ACM01_30805</name>
</gene>
<reference evidence="2 3" key="1">
    <citation type="submission" date="2015-06" db="EMBL/GenBank/DDBJ databases">
        <authorList>
            <person name="Ju K.-S."/>
            <person name="Doroghazi J.R."/>
            <person name="Metcalf W.W."/>
        </authorList>
    </citation>
    <scope>NUCLEOTIDE SEQUENCE [LARGE SCALE GENOMIC DNA]</scope>
    <source>
        <strain evidence="2 3">NRRL 3414</strain>
    </source>
</reference>
<dbReference type="EMBL" id="LFNT01000046">
    <property type="protein sequence ID" value="KMS70666.1"/>
    <property type="molecule type" value="Genomic_DNA"/>
</dbReference>
<comment type="caution">
    <text evidence="2">The sequence shown here is derived from an EMBL/GenBank/DDBJ whole genome shotgun (WGS) entry which is preliminary data.</text>
</comment>
<name>A0A0J7Z3Q6_STRVR</name>